<dbReference type="InterPro" id="IPR009080">
    <property type="entry name" value="tRNAsynth_Ia_anticodon-bd"/>
</dbReference>
<dbReference type="InterPro" id="IPR001412">
    <property type="entry name" value="aa-tRNA-synth_I_CS"/>
</dbReference>
<comment type="catalytic activity">
    <reaction evidence="8 9">
        <text>tRNA(Leu) + L-leucine + ATP = L-leucyl-tRNA(Leu) + AMP + diphosphate</text>
        <dbReference type="Rhea" id="RHEA:11688"/>
        <dbReference type="Rhea" id="RHEA-COMP:9613"/>
        <dbReference type="Rhea" id="RHEA-COMP:9622"/>
        <dbReference type="ChEBI" id="CHEBI:30616"/>
        <dbReference type="ChEBI" id="CHEBI:33019"/>
        <dbReference type="ChEBI" id="CHEBI:57427"/>
        <dbReference type="ChEBI" id="CHEBI:78442"/>
        <dbReference type="ChEBI" id="CHEBI:78494"/>
        <dbReference type="ChEBI" id="CHEBI:456215"/>
        <dbReference type="EC" id="6.1.1.4"/>
    </reaction>
</comment>
<gene>
    <name evidence="9" type="primary">leuS</name>
    <name evidence="15" type="ORF">E3E15_03870</name>
</gene>
<dbReference type="KEGG" id="afri:E3E15_03870"/>
<protein>
    <recommendedName>
        <fullName evidence="9">Leucine--tRNA ligase</fullName>
        <ecNumber evidence="9">6.1.1.4</ecNumber>
    </recommendedName>
    <alternativeName>
        <fullName evidence="9">Leucyl-tRNA synthetase</fullName>
        <shortName evidence="9">LeuRS</shortName>
    </alternativeName>
</protein>
<organism evidence="15 16">
    <name type="scientific">Allofrancisella frigidaquae</name>
    <dbReference type="NCBI Taxonomy" id="1085644"/>
    <lineage>
        <taxon>Bacteria</taxon>
        <taxon>Pseudomonadati</taxon>
        <taxon>Pseudomonadota</taxon>
        <taxon>Gammaproteobacteria</taxon>
        <taxon>Thiotrichales</taxon>
        <taxon>Francisellaceae</taxon>
        <taxon>Allofrancisella</taxon>
    </lineage>
</organism>
<dbReference type="SUPFAM" id="SSF50677">
    <property type="entry name" value="ValRS/IleRS/LeuRS editing domain"/>
    <property type="match status" value="1"/>
</dbReference>
<feature type="short sequence motif" description="'HIGH' region" evidence="9">
    <location>
        <begin position="41"/>
        <end position="51"/>
    </location>
</feature>
<dbReference type="PRINTS" id="PR00985">
    <property type="entry name" value="TRNASYNTHLEU"/>
</dbReference>
<dbReference type="Pfam" id="PF00133">
    <property type="entry name" value="tRNA-synt_1"/>
    <property type="match status" value="1"/>
</dbReference>
<dbReference type="GO" id="GO:0005524">
    <property type="term" value="F:ATP binding"/>
    <property type="evidence" value="ECO:0007669"/>
    <property type="project" value="UniProtKB-UniRule"/>
</dbReference>
<feature type="domain" description="Methionyl/Leucyl tRNA synthetase" evidence="13">
    <location>
        <begin position="38"/>
        <end position="170"/>
    </location>
</feature>
<evidence type="ECO:0000256" key="7">
    <source>
        <dbReference type="ARBA" id="ARBA00023146"/>
    </source>
</evidence>
<dbReference type="HAMAP" id="MF_00049_B">
    <property type="entry name" value="Leu_tRNA_synth_B"/>
    <property type="match status" value="1"/>
</dbReference>
<evidence type="ECO:0000313" key="15">
    <source>
        <dbReference type="EMBL" id="QIV94539.1"/>
    </source>
</evidence>
<dbReference type="SUPFAM" id="SSF47323">
    <property type="entry name" value="Anticodon-binding domain of a subclass of class I aminoacyl-tRNA synthetases"/>
    <property type="match status" value="1"/>
</dbReference>
<keyword evidence="4 9" id="KW-0547">Nucleotide-binding</keyword>
<dbReference type="Pfam" id="PF13603">
    <property type="entry name" value="tRNA-synt_1_2"/>
    <property type="match status" value="1"/>
</dbReference>
<keyword evidence="6 9" id="KW-0648">Protein biosynthesis</keyword>
<feature type="domain" description="Leucyl-tRNA synthetase editing" evidence="14">
    <location>
        <begin position="221"/>
        <end position="404"/>
    </location>
</feature>
<evidence type="ECO:0000259" key="11">
    <source>
        <dbReference type="Pfam" id="PF00133"/>
    </source>
</evidence>
<dbReference type="CDD" id="cd07958">
    <property type="entry name" value="Anticodon_Ia_Leu_BEm"/>
    <property type="match status" value="1"/>
</dbReference>
<dbReference type="InterPro" id="IPR025709">
    <property type="entry name" value="Leu_tRNA-synth_edit"/>
</dbReference>
<dbReference type="GO" id="GO:0005829">
    <property type="term" value="C:cytosol"/>
    <property type="evidence" value="ECO:0007669"/>
    <property type="project" value="TreeGrafter"/>
</dbReference>
<keyword evidence="5 9" id="KW-0067">ATP-binding</keyword>
<evidence type="ECO:0000256" key="8">
    <source>
        <dbReference type="ARBA" id="ARBA00047469"/>
    </source>
</evidence>
<sequence length="814" mass="93615">MKEYNFTSIEQDAQKYWQENNSFKAIKDTSKEKFYCLSMLPYPSGTLHMGHVRNYTISDVIARYQKMLGKNVLHPMGWDAFGLPAENAAIKHKRSPYEWTKSNISHMKYQFNSLGFSFDWSREIATCDEDYYKWEQWFFIQLYKKGLAYRKNSVVNWDPVDQTVLANEQVIDGRGWRSGALVEKKEIPQWFLKITEYADELLRDINKLDGWPEAVKTMQTNWIGKSKGLTVKFKIKNSHQDDIEVFTTRPDTLMGVSYLAVAPEHPLVLEQTKSNSDLNKFIDECKKSSTMEADLATQEKKGFKTSIKVIHPISNEEVDVWVANFVLMGYGTGAVMCVPAHDQRDWEFAKKYNISLKQVIKSNDEKLNVNLEKEAFVEKGTLINSGEFNDLNFKQAYQAIKKYLFDNDKGYETTNFRIHDWGISRQRYWGCPIPMIHCDSCGIIPEKEENLPVRLPTDVTLTAAGSPLKDMLEFLEVSCPNCGAKAKRETDTFDTFFESSWYYARYTCPTANQMLDTEANYWLPVDKYVGGIEHAIMHLLYARFFHKLMRDQDLVSSDEPFENLLTQGMVLKDGAKMSKSKGNTVDPQELIDKYGADTVRLFSMFAAPPEQSLEWSETGVEGAHKFLRKVFNYAQTNQNELIANFQVDHEKLTKSDKTTRFEIHSALKQAIFDFDKSQFNTVVSACMKILNSLNSNENLAKDIKSEGFNILLRLLAPFTPHVCHYLWQELNLGDDILNSNFPLVDEQALKKDDFVLVVQINGKLKAKLELDANLSKEQVEAAVLSDNYVKTVIEGKEVIKVIYVPQKLINIVIK</sequence>
<accession>A0A6M3HTQ1</accession>
<dbReference type="SUPFAM" id="SSF52374">
    <property type="entry name" value="Nucleotidylyl transferase"/>
    <property type="match status" value="1"/>
</dbReference>
<proteinExistence type="inferred from homology"/>
<dbReference type="InterPro" id="IPR002300">
    <property type="entry name" value="aa-tRNA-synth_Ia"/>
</dbReference>
<dbReference type="FunFam" id="3.40.50.620:FF:000003">
    <property type="entry name" value="Leucine--tRNA ligase"/>
    <property type="match status" value="1"/>
</dbReference>
<dbReference type="InterPro" id="IPR015413">
    <property type="entry name" value="Methionyl/Leucyl_tRNA_Synth"/>
</dbReference>
<dbReference type="PANTHER" id="PTHR43740:SF2">
    <property type="entry name" value="LEUCINE--TRNA LIGASE, MITOCHONDRIAL"/>
    <property type="match status" value="1"/>
</dbReference>
<keyword evidence="2 9" id="KW-0963">Cytoplasm</keyword>
<dbReference type="Gene3D" id="1.10.730.10">
    <property type="entry name" value="Isoleucyl-tRNA Synthetase, Domain 1"/>
    <property type="match status" value="1"/>
</dbReference>
<keyword evidence="3 9" id="KW-0436">Ligase</keyword>
<keyword evidence="7 9" id="KW-0030">Aminoacyl-tRNA synthetase</keyword>
<dbReference type="Proteomes" id="UP000503320">
    <property type="component" value="Chromosome"/>
</dbReference>
<evidence type="ECO:0000259" key="14">
    <source>
        <dbReference type="Pfam" id="PF13603"/>
    </source>
</evidence>
<evidence type="ECO:0000256" key="5">
    <source>
        <dbReference type="ARBA" id="ARBA00022840"/>
    </source>
</evidence>
<evidence type="ECO:0000256" key="6">
    <source>
        <dbReference type="ARBA" id="ARBA00022917"/>
    </source>
</evidence>
<evidence type="ECO:0000256" key="9">
    <source>
        <dbReference type="HAMAP-Rule" id="MF_00049"/>
    </source>
</evidence>
<dbReference type="Pfam" id="PF09334">
    <property type="entry name" value="tRNA-synt_1g"/>
    <property type="match status" value="1"/>
</dbReference>
<name>A0A6M3HTQ1_9GAMM</name>
<dbReference type="InterPro" id="IPR014729">
    <property type="entry name" value="Rossmann-like_a/b/a_fold"/>
</dbReference>
<dbReference type="GO" id="GO:0002161">
    <property type="term" value="F:aminoacyl-tRNA deacylase activity"/>
    <property type="evidence" value="ECO:0007669"/>
    <property type="project" value="InterPro"/>
</dbReference>
<dbReference type="FunFam" id="1.10.730.10:FF:000003">
    <property type="entry name" value="Leucine--tRNA ligase"/>
    <property type="match status" value="1"/>
</dbReference>
<feature type="short sequence motif" description="'KMSKS' region" evidence="9">
    <location>
        <begin position="576"/>
        <end position="580"/>
    </location>
</feature>
<evidence type="ECO:0000259" key="13">
    <source>
        <dbReference type="Pfam" id="PF09334"/>
    </source>
</evidence>
<dbReference type="EC" id="6.1.1.4" evidence="9"/>
<comment type="similarity">
    <text evidence="1 9 10">Belongs to the class-I aminoacyl-tRNA synthetase family.</text>
</comment>
<dbReference type="InterPro" id="IPR009008">
    <property type="entry name" value="Val/Leu/Ile-tRNA-synth_edit"/>
</dbReference>
<feature type="domain" description="Methionyl/Valyl/Leucyl/Isoleucyl-tRNA synthetase anticodon-binding" evidence="12">
    <location>
        <begin position="659"/>
        <end position="777"/>
    </location>
</feature>
<evidence type="ECO:0000313" key="16">
    <source>
        <dbReference type="Proteomes" id="UP000503320"/>
    </source>
</evidence>
<dbReference type="RefSeq" id="WP_172106654.1">
    <property type="nucleotide sequence ID" value="NZ_CP038017.1"/>
</dbReference>
<evidence type="ECO:0000256" key="4">
    <source>
        <dbReference type="ARBA" id="ARBA00022741"/>
    </source>
</evidence>
<dbReference type="Gene3D" id="3.10.20.590">
    <property type="match status" value="1"/>
</dbReference>
<dbReference type="FunFam" id="3.90.740.10:FF:000012">
    <property type="entry name" value="Leucine--tRNA ligase"/>
    <property type="match status" value="1"/>
</dbReference>
<evidence type="ECO:0000256" key="10">
    <source>
        <dbReference type="RuleBase" id="RU363035"/>
    </source>
</evidence>
<dbReference type="GO" id="GO:0006429">
    <property type="term" value="P:leucyl-tRNA aminoacylation"/>
    <property type="evidence" value="ECO:0007669"/>
    <property type="project" value="UniProtKB-UniRule"/>
</dbReference>
<dbReference type="Pfam" id="PF08264">
    <property type="entry name" value="Anticodon_1"/>
    <property type="match status" value="1"/>
</dbReference>
<feature type="domain" description="Aminoacyl-tRNA synthetase class Ia" evidence="11">
    <location>
        <begin position="415"/>
        <end position="615"/>
    </location>
</feature>
<dbReference type="InterPro" id="IPR002302">
    <property type="entry name" value="Leu-tRNA-ligase"/>
</dbReference>
<comment type="subcellular location">
    <subcellularLocation>
        <location evidence="9">Cytoplasm</location>
    </subcellularLocation>
</comment>
<feature type="binding site" evidence="9">
    <location>
        <position position="579"/>
    </location>
    <ligand>
        <name>ATP</name>
        <dbReference type="ChEBI" id="CHEBI:30616"/>
    </ligand>
</feature>
<evidence type="ECO:0000256" key="3">
    <source>
        <dbReference type="ARBA" id="ARBA00022598"/>
    </source>
</evidence>
<dbReference type="CDD" id="cd00812">
    <property type="entry name" value="LeuRS_core"/>
    <property type="match status" value="1"/>
</dbReference>
<dbReference type="InterPro" id="IPR013155">
    <property type="entry name" value="M/V/L/I-tRNA-synth_anticd-bd"/>
</dbReference>
<evidence type="ECO:0000256" key="2">
    <source>
        <dbReference type="ARBA" id="ARBA00022490"/>
    </source>
</evidence>
<dbReference type="NCBIfam" id="TIGR00396">
    <property type="entry name" value="leuS_bact"/>
    <property type="match status" value="1"/>
</dbReference>
<reference evidence="15 16" key="1">
    <citation type="submission" date="2019-03" db="EMBL/GenBank/DDBJ databases">
        <title>Complete Genome Sequence of Allofrancisella frigidaquae Strain SYSU 10HL1970 Isolated from Water-Cooling Systems in China.</title>
        <authorList>
            <person name="Ohrman C."/>
            <person name="Uneklint I."/>
            <person name="Sjodin A."/>
        </authorList>
    </citation>
    <scope>NUCLEOTIDE SEQUENCE [LARGE SCALE GENOMIC DNA]</scope>
    <source>
        <strain evidence="15 16">SYSU 10HL1970</strain>
    </source>
</reference>
<dbReference type="GO" id="GO:0004823">
    <property type="term" value="F:leucine-tRNA ligase activity"/>
    <property type="evidence" value="ECO:0007669"/>
    <property type="project" value="UniProtKB-UniRule"/>
</dbReference>
<dbReference type="PROSITE" id="PS00178">
    <property type="entry name" value="AA_TRNA_LIGASE_I"/>
    <property type="match status" value="1"/>
</dbReference>
<dbReference type="AlphaFoldDB" id="A0A6M3HTQ1"/>
<evidence type="ECO:0000259" key="12">
    <source>
        <dbReference type="Pfam" id="PF08264"/>
    </source>
</evidence>
<dbReference type="PANTHER" id="PTHR43740">
    <property type="entry name" value="LEUCYL-TRNA SYNTHETASE"/>
    <property type="match status" value="1"/>
</dbReference>
<dbReference type="Gene3D" id="3.40.50.620">
    <property type="entry name" value="HUPs"/>
    <property type="match status" value="2"/>
</dbReference>
<evidence type="ECO:0000256" key="1">
    <source>
        <dbReference type="ARBA" id="ARBA00005594"/>
    </source>
</evidence>
<dbReference type="EMBL" id="CP038017">
    <property type="protein sequence ID" value="QIV94539.1"/>
    <property type="molecule type" value="Genomic_DNA"/>
</dbReference>
<keyword evidence="16" id="KW-1185">Reference proteome</keyword>